<dbReference type="InterPro" id="IPR017907">
    <property type="entry name" value="Znf_RING_CS"/>
</dbReference>
<dbReference type="GO" id="GO:0008270">
    <property type="term" value="F:zinc ion binding"/>
    <property type="evidence" value="ECO:0007669"/>
    <property type="project" value="UniProtKB-KW"/>
</dbReference>
<dbReference type="InterPro" id="IPR027370">
    <property type="entry name" value="Znf-RING_euk"/>
</dbReference>
<keyword evidence="2 5" id="KW-0863">Zinc-finger</keyword>
<dbReference type="Proteomes" id="UP000002640">
    <property type="component" value="Unassembled WGS sequence"/>
</dbReference>
<dbReference type="Pfam" id="PF00271">
    <property type="entry name" value="Helicase_C"/>
    <property type="match status" value="1"/>
</dbReference>
<feature type="compositionally biased region" description="Low complexity" evidence="7">
    <location>
        <begin position="1419"/>
        <end position="1428"/>
    </location>
</feature>
<dbReference type="SMART" id="SM00184">
    <property type="entry name" value="RING"/>
    <property type="match status" value="1"/>
</dbReference>
<evidence type="ECO:0000259" key="8">
    <source>
        <dbReference type="PROSITE" id="PS50089"/>
    </source>
</evidence>
<protein>
    <recommendedName>
        <fullName evidence="8">RING-type domain-containing protein</fullName>
    </recommendedName>
</protein>
<dbReference type="InterPro" id="IPR049730">
    <property type="entry name" value="SNF2/RAD54-like_C"/>
</dbReference>
<feature type="coiled-coil region" evidence="6">
    <location>
        <begin position="839"/>
        <end position="866"/>
    </location>
</feature>
<keyword evidence="3" id="KW-0378">Hydrolase</keyword>
<dbReference type="InterPro" id="IPR014001">
    <property type="entry name" value="Helicase_ATP-bd"/>
</dbReference>
<dbReference type="SUPFAM" id="SSF52540">
    <property type="entry name" value="P-loop containing nucleoside triphosphate hydrolases"/>
    <property type="match status" value="2"/>
</dbReference>
<evidence type="ECO:0000256" key="6">
    <source>
        <dbReference type="SAM" id="Coils"/>
    </source>
</evidence>
<dbReference type="Gene3D" id="3.40.50.300">
    <property type="entry name" value="P-loop containing nucleotide triphosphate hydrolases"/>
    <property type="match status" value="1"/>
</dbReference>
<dbReference type="OMA" id="ASHVHNI"/>
<dbReference type="InParanoid" id="G5ACZ5"/>
<dbReference type="PANTHER" id="PTHR45865:SF1">
    <property type="entry name" value="E3 UBIQUITIN-PROTEIN LIGASE SHPRH"/>
    <property type="match status" value="1"/>
</dbReference>
<dbReference type="KEGG" id="psoj:PHYSODRAFT_348412"/>
<dbReference type="CDD" id="cd18793">
    <property type="entry name" value="SF2_C_SNF"/>
    <property type="match status" value="1"/>
</dbReference>
<feature type="domain" description="RING-type" evidence="8">
    <location>
        <begin position="1355"/>
        <end position="1400"/>
    </location>
</feature>
<keyword evidence="1" id="KW-0479">Metal-binding</keyword>
<dbReference type="Gene3D" id="3.30.40.10">
    <property type="entry name" value="Zinc/RING finger domain, C3HC4 (zinc finger)"/>
    <property type="match status" value="2"/>
</dbReference>
<feature type="region of interest" description="Disordered" evidence="7">
    <location>
        <begin position="1"/>
        <end position="63"/>
    </location>
</feature>
<dbReference type="SUPFAM" id="SSF57903">
    <property type="entry name" value="FYVE/PHD zinc finger"/>
    <property type="match status" value="1"/>
</dbReference>
<dbReference type="InterPro" id="IPR019786">
    <property type="entry name" value="Zinc_finger_PHD-type_CS"/>
</dbReference>
<evidence type="ECO:0000313" key="10">
    <source>
        <dbReference type="Proteomes" id="UP000002640"/>
    </source>
</evidence>
<proteinExistence type="predicted"/>
<dbReference type="PROSITE" id="PS00518">
    <property type="entry name" value="ZF_RING_1"/>
    <property type="match status" value="1"/>
</dbReference>
<dbReference type="PANTHER" id="PTHR45865">
    <property type="entry name" value="E3 UBIQUITIN-PROTEIN LIGASE SHPRH FAMILY MEMBER"/>
    <property type="match status" value="1"/>
</dbReference>
<dbReference type="GeneID" id="20648973"/>
<dbReference type="STRING" id="1094619.G5ACZ5"/>
<dbReference type="RefSeq" id="XP_009537946.1">
    <property type="nucleotide sequence ID" value="XM_009539651.1"/>
</dbReference>
<dbReference type="Gene3D" id="3.40.50.10810">
    <property type="entry name" value="Tandem AAA-ATPase domain"/>
    <property type="match status" value="2"/>
</dbReference>
<evidence type="ECO:0000313" key="9">
    <source>
        <dbReference type="EMBL" id="EGZ06049.1"/>
    </source>
</evidence>
<dbReference type="InterPro" id="IPR048686">
    <property type="entry name" value="SHPRH_helical_1st"/>
</dbReference>
<name>G5ACZ5_PHYSP</name>
<evidence type="ECO:0000256" key="1">
    <source>
        <dbReference type="ARBA" id="ARBA00022723"/>
    </source>
</evidence>
<dbReference type="CDD" id="cd15517">
    <property type="entry name" value="PHD_TCF19_like"/>
    <property type="match status" value="1"/>
</dbReference>
<dbReference type="Pfam" id="PF13445">
    <property type="entry name" value="zf-RING_UBOX"/>
    <property type="match status" value="1"/>
</dbReference>
<accession>G5ACZ5</accession>
<dbReference type="InterPro" id="IPR013083">
    <property type="entry name" value="Znf_RING/FYVE/PHD"/>
</dbReference>
<keyword evidence="10" id="KW-1185">Reference proteome</keyword>
<dbReference type="Pfam" id="PF21325">
    <property type="entry name" value="SHPRH_helical-1st"/>
    <property type="match status" value="1"/>
</dbReference>
<dbReference type="PROSITE" id="PS01359">
    <property type="entry name" value="ZF_PHD_1"/>
    <property type="match status" value="1"/>
</dbReference>
<dbReference type="PROSITE" id="PS50089">
    <property type="entry name" value="ZF_RING_2"/>
    <property type="match status" value="1"/>
</dbReference>
<feature type="compositionally biased region" description="Basic residues" evidence="7">
    <location>
        <begin position="23"/>
        <end position="37"/>
    </location>
</feature>
<gene>
    <name evidence="9" type="ORF">PHYSODRAFT_348412</name>
</gene>
<dbReference type="InterPro" id="IPR011011">
    <property type="entry name" value="Znf_FYVE_PHD"/>
</dbReference>
<dbReference type="InterPro" id="IPR001841">
    <property type="entry name" value="Znf_RING"/>
</dbReference>
<keyword evidence="4" id="KW-0862">Zinc</keyword>
<sequence length="1758" mass="195487">MPRRKSTPSKRPLPPPAEPSAPKRSKRGKHQRAPFRRQRSEPLPLSNAAATAADAEEEEEADPLRLQFPVPSSLAPSLAVVCASEAALQLQINLALTENNQVKLSLHGQGQSDIDAHVSLAELFPDTYEGWRPHIATLAERGLLSLHLNAKREAEDDDDWTFSFAACVAWREYMEHCSSRGLLPGSAAPRATPMRAMHHVMIWLLKKTHDAQRGLSDAETSCKFRYWNEIEVLYARCVGSNSAVCEQFKNQTFAMPEIYARIDADRQLEKDISEYEAAQAASADLLPTLRPYQKAAVSWMLSREEETSQRGHTLPLCISFNKAAAREVQAYDPLCAVFHAAPSTGRPQLLQEQLRPIEMELSSVRGGILADEMGLGKTVEVIALVLSHRKTLSRPRLLSTHSCLLEEEGTDVTDDTVVCICGSSEGHPMGFVQCDFCGTWHHQLCTGYMVDENTGSSATNGIWDFESRGSTTSEATSIWSSGGFMCYHCQSQEGPSFAARTTLIVSPEPIHAQWENEISRHVSAGALSVMRYPGVRALRARLEGTGPSAEWQVLASPGLVLARHDVVLTTYEALGADLRHLPTTEGGDRRSSTRSQHKRYAFVGSPLVALHFWRVCMDEAQVGVENTRLQAALTLSKLSADNRWVVTGTPFSSRVGELFGYLRFLRVSPYASVQSTGGNQLLLQAEHDEQERADLAFFRESIEHSFCEGAIDRVLDLLLWSGQDSEPIACGCGILWRTGKKHVLDQLDLPPQKSEVIWCDFAAVERHFYDQQEKRIVSLVQQRQRQQSEQSSDVIAREDRLWQDLLILRQLCCHPQVGGARQAWGTGGNSTGGAVMTMDTFLQELLNKATRECEDAQRQLIGAQNGLAALLVLDHDISGAALKYMAQMRLIRTNWSHFRADLLPRLHILQNLEKCAQQLYSLPERDVADVNGDPPADTNANPIKEYLLPELPALEKRVSSTGLLPGSAELRDEDLLAIKRECSLLGDSARQIRQFYLLQVDMMHTQALDKFRQVFNEISEEQHSPSRAKSDMLCTSGDWWSDALAIVEKSGRDCDQQLVSRVQARLSGFGTRWGTTFCSQLVSTRSLRLLLVRELEALAKRRRVLFERLVALSEGTPSEADIELSGNCAKCRDGGTGPMCVHCQLYKELDAYRQHFLGIDKTSPGTTRIMDLFDDNDGSMEEDDDALATKSSGGGSSVSLFIEVFKEISGCARNALRSQPAGKARANDIQTAMQSETEFWTKLQREWQAAKKLFQAQHQRLGALDELVMACSQLRLRQPGEPAARTKAERLYKLERVEVPVRAAELEAERAAADLDLRDKMAQLRYLLQLQGEADTRQAQQNGRVSSGETARASCAVCLQEFTQKRAVLPCAHAFCTNCVANLTGGRQHTRKKVRCPTCRRLSPVDSVTVVVEVEESPADSTSSPSDSQTEIVSGIPRHPPHRTGGSLGSKLDALLARVDMLRQENPGVKCLLFSQWSQMLELALQALPRLGVRCFMYGTKRQLPKVLAQFQTCPAACVLALPFKVGANGLNIVEATEVLLIEPLLSTSIEAQAVNRVHRLGQTRRTRVHRFIVRGSVEERIYRLGHKQKPGTIEAEQSVSEEAEDDDEGLQRLGVAPGRKEQEKLTMHDLQNLLHGNSNSTDEDQQHAEAVAAFWGESVVLNGKTVSRRAACEFLERRHATGARADHQAQQTEDREPHTTLFDKSVALPVAEELLTLPYPFNDNNVEVVECVDPRVLQCHQDRVKEEIRVWTAARGI</sequence>
<dbReference type="InterPro" id="IPR038718">
    <property type="entry name" value="SNF2-like_sf"/>
</dbReference>
<dbReference type="Pfam" id="PF00176">
    <property type="entry name" value="SNF2-rel_dom"/>
    <property type="match status" value="1"/>
</dbReference>
<dbReference type="GO" id="GO:0005524">
    <property type="term" value="F:ATP binding"/>
    <property type="evidence" value="ECO:0007669"/>
    <property type="project" value="InterPro"/>
</dbReference>
<dbReference type="SUPFAM" id="SSF57850">
    <property type="entry name" value="RING/U-box"/>
    <property type="match status" value="1"/>
</dbReference>
<dbReference type="SMR" id="G5ACZ5"/>
<keyword evidence="6" id="KW-0175">Coiled coil</keyword>
<dbReference type="InterPro" id="IPR000330">
    <property type="entry name" value="SNF2_N"/>
</dbReference>
<dbReference type="InterPro" id="IPR001650">
    <property type="entry name" value="Helicase_C-like"/>
</dbReference>
<organism evidence="9 10">
    <name type="scientific">Phytophthora sojae (strain P6497)</name>
    <name type="common">Soybean stem and root rot agent</name>
    <name type="synonym">Phytophthora megasperma f. sp. glycines</name>
    <dbReference type="NCBI Taxonomy" id="1094619"/>
    <lineage>
        <taxon>Eukaryota</taxon>
        <taxon>Sar</taxon>
        <taxon>Stramenopiles</taxon>
        <taxon>Oomycota</taxon>
        <taxon>Peronosporomycetes</taxon>
        <taxon>Peronosporales</taxon>
        <taxon>Peronosporaceae</taxon>
        <taxon>Phytophthora</taxon>
    </lineage>
</organism>
<evidence type="ECO:0000256" key="2">
    <source>
        <dbReference type="ARBA" id="ARBA00022771"/>
    </source>
</evidence>
<evidence type="ECO:0000256" key="4">
    <source>
        <dbReference type="ARBA" id="ARBA00022833"/>
    </source>
</evidence>
<dbReference type="EMBL" id="JH159164">
    <property type="protein sequence ID" value="EGZ06049.1"/>
    <property type="molecule type" value="Genomic_DNA"/>
</dbReference>
<evidence type="ECO:0000256" key="7">
    <source>
        <dbReference type="SAM" id="MobiDB-lite"/>
    </source>
</evidence>
<dbReference type="SMART" id="SM00487">
    <property type="entry name" value="DEXDc"/>
    <property type="match status" value="1"/>
</dbReference>
<dbReference type="InterPro" id="IPR027417">
    <property type="entry name" value="P-loop_NTPase"/>
</dbReference>
<evidence type="ECO:0000256" key="3">
    <source>
        <dbReference type="ARBA" id="ARBA00022801"/>
    </source>
</evidence>
<reference evidence="9 10" key="1">
    <citation type="journal article" date="2006" name="Science">
        <title>Phytophthora genome sequences uncover evolutionary origins and mechanisms of pathogenesis.</title>
        <authorList>
            <person name="Tyler B.M."/>
            <person name="Tripathy S."/>
            <person name="Zhang X."/>
            <person name="Dehal P."/>
            <person name="Jiang R.H."/>
            <person name="Aerts A."/>
            <person name="Arredondo F.D."/>
            <person name="Baxter L."/>
            <person name="Bensasson D."/>
            <person name="Beynon J.L."/>
            <person name="Chapman J."/>
            <person name="Damasceno C.M."/>
            <person name="Dorrance A.E."/>
            <person name="Dou D."/>
            <person name="Dickerman A.W."/>
            <person name="Dubchak I.L."/>
            <person name="Garbelotto M."/>
            <person name="Gijzen M."/>
            <person name="Gordon S.G."/>
            <person name="Govers F."/>
            <person name="Grunwald N.J."/>
            <person name="Huang W."/>
            <person name="Ivors K.L."/>
            <person name="Jones R.W."/>
            <person name="Kamoun S."/>
            <person name="Krampis K."/>
            <person name="Lamour K.H."/>
            <person name="Lee M.K."/>
            <person name="McDonald W.H."/>
            <person name="Medina M."/>
            <person name="Meijer H.J."/>
            <person name="Nordberg E.K."/>
            <person name="Maclean D.J."/>
            <person name="Ospina-Giraldo M.D."/>
            <person name="Morris P.F."/>
            <person name="Phuntumart V."/>
            <person name="Putnam N.H."/>
            <person name="Rash S."/>
            <person name="Rose J.K."/>
            <person name="Sakihama Y."/>
            <person name="Salamov A.A."/>
            <person name="Savidor A."/>
            <person name="Scheuring C.F."/>
            <person name="Smith B.M."/>
            <person name="Sobral B.W."/>
            <person name="Terry A."/>
            <person name="Torto-Alalibo T.A."/>
            <person name="Win J."/>
            <person name="Xu Z."/>
            <person name="Zhang H."/>
            <person name="Grigoriev I.V."/>
            <person name="Rokhsar D.S."/>
            <person name="Boore J.L."/>
        </authorList>
    </citation>
    <scope>NUCLEOTIDE SEQUENCE [LARGE SCALE GENOMIC DNA]</scope>
    <source>
        <strain evidence="9 10">P6497</strain>
    </source>
</reference>
<feature type="region of interest" description="Disordered" evidence="7">
    <location>
        <begin position="1416"/>
        <end position="1447"/>
    </location>
</feature>
<dbReference type="InterPro" id="IPR052583">
    <property type="entry name" value="ATP-helicase/E3_Ub-Ligase"/>
</dbReference>
<dbReference type="GO" id="GO:0016787">
    <property type="term" value="F:hydrolase activity"/>
    <property type="evidence" value="ECO:0007669"/>
    <property type="project" value="UniProtKB-KW"/>
</dbReference>
<evidence type="ECO:0000256" key="5">
    <source>
        <dbReference type="PROSITE-ProRule" id="PRU00175"/>
    </source>
</evidence>